<dbReference type="EMBL" id="GL834039">
    <property type="protein sequence ID" value="EGB01899.1"/>
    <property type="molecule type" value="Genomic_DNA"/>
</dbReference>
<evidence type="ECO:0000313" key="2">
    <source>
        <dbReference type="Proteomes" id="UP000002729"/>
    </source>
</evidence>
<feature type="non-terminal residue" evidence="1">
    <location>
        <position position="1"/>
    </location>
</feature>
<keyword evidence="2" id="KW-1185">Reference proteome</keyword>
<protein>
    <submittedName>
        <fullName evidence="1">Uncharacterized protein</fullName>
    </submittedName>
</protein>
<sequence>APQTTMDVDPGQLTDVSRVDGVRVLRRDGRLFLHEKDLFGAIKLRYLPATHTGDDFERAYRCPFDSSYITEKAAFNALSSWSEPIYMATFVGFLKSGGANQQTDFASGDLVGLQADVARIFGDQMARFGNCGVGFHELSIEDQTTRAEMAVAALEIIAGVETGSLVST</sequence>
<dbReference type="GeneID" id="20227464"/>
<accession>F0YSL0</accession>
<dbReference type="AlphaFoldDB" id="F0YSL0"/>
<gene>
    <name evidence="1" type="ORF">AURANDRAFT_69386</name>
</gene>
<organism evidence="2">
    <name type="scientific">Aureococcus anophagefferens</name>
    <name type="common">Harmful bloom alga</name>
    <dbReference type="NCBI Taxonomy" id="44056"/>
    <lineage>
        <taxon>Eukaryota</taxon>
        <taxon>Sar</taxon>
        <taxon>Stramenopiles</taxon>
        <taxon>Ochrophyta</taxon>
        <taxon>Pelagophyceae</taxon>
        <taxon>Pelagomonadales</taxon>
        <taxon>Pelagomonadaceae</taxon>
        <taxon>Aureococcus</taxon>
    </lineage>
</organism>
<dbReference type="KEGG" id="aaf:AURANDRAFT_69386"/>
<dbReference type="InParanoid" id="F0YSL0"/>
<dbReference type="RefSeq" id="XP_009043402.1">
    <property type="nucleotide sequence ID" value="XM_009045154.1"/>
</dbReference>
<feature type="non-terminal residue" evidence="1">
    <location>
        <position position="168"/>
    </location>
</feature>
<name>F0YSL0_AURAN</name>
<dbReference type="Proteomes" id="UP000002729">
    <property type="component" value="Unassembled WGS sequence"/>
</dbReference>
<evidence type="ECO:0000313" key="1">
    <source>
        <dbReference type="EMBL" id="EGB01899.1"/>
    </source>
</evidence>
<reference evidence="1 2" key="1">
    <citation type="journal article" date="2011" name="Proc. Natl. Acad. Sci. U.S.A.">
        <title>Niche of harmful alga Aureococcus anophagefferens revealed through ecogenomics.</title>
        <authorList>
            <person name="Gobler C.J."/>
            <person name="Berry D.L."/>
            <person name="Dyhrman S.T."/>
            <person name="Wilhelm S.W."/>
            <person name="Salamov A."/>
            <person name="Lobanov A.V."/>
            <person name="Zhang Y."/>
            <person name="Collier J.L."/>
            <person name="Wurch L.L."/>
            <person name="Kustka A.B."/>
            <person name="Dill B.D."/>
            <person name="Shah M."/>
            <person name="VerBerkmoes N.C."/>
            <person name="Kuo A."/>
            <person name="Terry A."/>
            <person name="Pangilinan J."/>
            <person name="Lindquist E.A."/>
            <person name="Lucas S."/>
            <person name="Paulsen I.T."/>
            <person name="Hattenrath-Lehmann T.K."/>
            <person name="Talmage S.C."/>
            <person name="Walker E.A."/>
            <person name="Koch F."/>
            <person name="Burson A.M."/>
            <person name="Marcoval M.A."/>
            <person name="Tang Y.Z."/>
            <person name="Lecleir G.R."/>
            <person name="Coyne K.J."/>
            <person name="Berg G.M."/>
            <person name="Bertrand E.M."/>
            <person name="Saito M.A."/>
            <person name="Gladyshev V.N."/>
            <person name="Grigoriev I.V."/>
        </authorList>
    </citation>
    <scope>NUCLEOTIDE SEQUENCE [LARGE SCALE GENOMIC DNA]</scope>
    <source>
        <strain evidence="2">CCMP 1984</strain>
    </source>
</reference>
<proteinExistence type="predicted"/>